<feature type="compositionally biased region" description="Polar residues" evidence="1">
    <location>
        <begin position="51"/>
        <end position="68"/>
    </location>
</feature>
<organism evidence="2 3">
    <name type="scientific">Eruca vesicaria subsp. sativa</name>
    <name type="common">Garden rocket</name>
    <name type="synonym">Eruca sativa</name>
    <dbReference type="NCBI Taxonomy" id="29727"/>
    <lineage>
        <taxon>Eukaryota</taxon>
        <taxon>Viridiplantae</taxon>
        <taxon>Streptophyta</taxon>
        <taxon>Embryophyta</taxon>
        <taxon>Tracheophyta</taxon>
        <taxon>Spermatophyta</taxon>
        <taxon>Magnoliopsida</taxon>
        <taxon>eudicotyledons</taxon>
        <taxon>Gunneridae</taxon>
        <taxon>Pentapetalae</taxon>
        <taxon>rosids</taxon>
        <taxon>malvids</taxon>
        <taxon>Brassicales</taxon>
        <taxon>Brassicaceae</taxon>
        <taxon>Brassiceae</taxon>
        <taxon>Eruca</taxon>
    </lineage>
</organism>
<protein>
    <submittedName>
        <fullName evidence="2">Uncharacterized protein</fullName>
    </submittedName>
</protein>
<evidence type="ECO:0000256" key="1">
    <source>
        <dbReference type="SAM" id="MobiDB-lite"/>
    </source>
</evidence>
<dbReference type="Proteomes" id="UP001642260">
    <property type="component" value="Unassembled WGS sequence"/>
</dbReference>
<keyword evidence="3" id="KW-1185">Reference proteome</keyword>
<name>A0ABC8J287_ERUVS</name>
<proteinExistence type="predicted"/>
<sequence length="112" mass="12148">MRLISRLVAEEAYVDRVSEGDVACVAGKKQGSKIKLISLVDETDGSDIKVTPSTQTTKPRRQTTFGTTSRKPMLRSTIDGGIGSSAHVCICDSWREKKGCSYSIAKEEGCAY</sequence>
<evidence type="ECO:0000313" key="2">
    <source>
        <dbReference type="EMBL" id="CAH8300832.1"/>
    </source>
</evidence>
<dbReference type="EMBL" id="CAKOAT010054267">
    <property type="protein sequence ID" value="CAH8300832.1"/>
    <property type="molecule type" value="Genomic_DNA"/>
</dbReference>
<gene>
    <name evidence="2" type="ORF">ERUC_LOCUS2847</name>
</gene>
<reference evidence="2 3" key="1">
    <citation type="submission" date="2022-03" db="EMBL/GenBank/DDBJ databases">
        <authorList>
            <person name="Macdonald S."/>
            <person name="Ahmed S."/>
            <person name="Newling K."/>
        </authorList>
    </citation>
    <scope>NUCLEOTIDE SEQUENCE [LARGE SCALE GENOMIC DNA]</scope>
</reference>
<comment type="caution">
    <text evidence="2">The sequence shown here is derived from an EMBL/GenBank/DDBJ whole genome shotgun (WGS) entry which is preliminary data.</text>
</comment>
<feature type="region of interest" description="Disordered" evidence="1">
    <location>
        <begin position="47"/>
        <end position="68"/>
    </location>
</feature>
<accession>A0ABC8J287</accession>
<evidence type="ECO:0000313" key="3">
    <source>
        <dbReference type="Proteomes" id="UP001642260"/>
    </source>
</evidence>
<dbReference type="AlphaFoldDB" id="A0ABC8J287"/>